<dbReference type="AlphaFoldDB" id="A0A7Y9LQI4"/>
<gene>
    <name evidence="3" type="ORF">FHW18_005484</name>
</gene>
<dbReference type="PANTHER" id="PTHR30041">
    <property type="entry name" value="ARSENATE REDUCTASE"/>
    <property type="match status" value="1"/>
</dbReference>
<dbReference type="PANTHER" id="PTHR30041:SF8">
    <property type="entry name" value="PROTEIN YFFB"/>
    <property type="match status" value="1"/>
</dbReference>
<dbReference type="Proteomes" id="UP000542125">
    <property type="component" value="Unassembled WGS sequence"/>
</dbReference>
<name>A0A7Y9LQI4_9BURK</name>
<comment type="similarity">
    <text evidence="1 2">Belongs to the ArsC family.</text>
</comment>
<dbReference type="PROSITE" id="PS51353">
    <property type="entry name" value="ARSC"/>
    <property type="match status" value="1"/>
</dbReference>
<evidence type="ECO:0000256" key="1">
    <source>
        <dbReference type="ARBA" id="ARBA00007198"/>
    </source>
</evidence>
<dbReference type="InterPro" id="IPR006504">
    <property type="entry name" value="Tscrpt_reg_Spx/MgsR"/>
</dbReference>
<accession>A0A7Y9LQI4</accession>
<organism evidence="3 4">
    <name type="scientific">Pigmentiphaga litoralis</name>
    <dbReference type="NCBI Taxonomy" id="516702"/>
    <lineage>
        <taxon>Bacteria</taxon>
        <taxon>Pseudomonadati</taxon>
        <taxon>Pseudomonadota</taxon>
        <taxon>Betaproteobacteria</taxon>
        <taxon>Burkholderiales</taxon>
        <taxon>Alcaligenaceae</taxon>
        <taxon>Pigmentiphaga</taxon>
    </lineage>
</organism>
<dbReference type="EMBL" id="JACBYR010000004">
    <property type="protein sequence ID" value="NYE86158.1"/>
    <property type="molecule type" value="Genomic_DNA"/>
</dbReference>
<dbReference type="NCBIfam" id="TIGR01617">
    <property type="entry name" value="arsC_related"/>
    <property type="match status" value="1"/>
</dbReference>
<dbReference type="CDD" id="cd03035">
    <property type="entry name" value="ArsC_Yffb"/>
    <property type="match status" value="1"/>
</dbReference>
<evidence type="ECO:0000313" key="3">
    <source>
        <dbReference type="EMBL" id="NYE86158.1"/>
    </source>
</evidence>
<dbReference type="Pfam" id="PF03960">
    <property type="entry name" value="ArsC"/>
    <property type="match status" value="1"/>
</dbReference>
<dbReference type="SUPFAM" id="SSF52833">
    <property type="entry name" value="Thioredoxin-like"/>
    <property type="match status" value="1"/>
</dbReference>
<sequence length="118" mass="13063">MTSTTLYGLPNCDSCRNARKWLTAQGIAHDFVDYRQAPLPAATLQDWSAQVGGWKTLVNRSSTTWRNLPDPVKNPQTDDDWLALIAAQPTLVKRPVLQTPDGVVSVGFSEKSYNARFG</sequence>
<reference evidence="3 4" key="1">
    <citation type="submission" date="2020-07" db="EMBL/GenBank/DDBJ databases">
        <title>Genomic Encyclopedia of Type Strains, Phase IV (KMG-V): Genome sequencing to study the core and pangenomes of soil and plant-associated prokaryotes.</title>
        <authorList>
            <person name="Whitman W."/>
        </authorList>
    </citation>
    <scope>NUCLEOTIDE SEQUENCE [LARGE SCALE GENOMIC DNA]</scope>
    <source>
        <strain evidence="3 4">SAS40</strain>
    </source>
</reference>
<dbReference type="RefSeq" id="WP_179590966.1">
    <property type="nucleotide sequence ID" value="NZ_JACBYR010000004.1"/>
</dbReference>
<dbReference type="Gene3D" id="3.40.30.10">
    <property type="entry name" value="Glutaredoxin"/>
    <property type="match status" value="1"/>
</dbReference>
<dbReference type="InterPro" id="IPR036249">
    <property type="entry name" value="Thioredoxin-like_sf"/>
</dbReference>
<protein>
    <submittedName>
        <fullName evidence="3">Spx/MgsR family transcriptional regulator</fullName>
    </submittedName>
</protein>
<evidence type="ECO:0000256" key="2">
    <source>
        <dbReference type="PROSITE-ProRule" id="PRU01282"/>
    </source>
</evidence>
<dbReference type="InterPro" id="IPR006660">
    <property type="entry name" value="Arsenate_reductase-like"/>
</dbReference>
<proteinExistence type="inferred from homology"/>
<keyword evidence="4" id="KW-1185">Reference proteome</keyword>
<comment type="caution">
    <text evidence="3">The sequence shown here is derived from an EMBL/GenBank/DDBJ whole genome shotgun (WGS) entry which is preliminary data.</text>
</comment>
<evidence type="ECO:0000313" key="4">
    <source>
        <dbReference type="Proteomes" id="UP000542125"/>
    </source>
</evidence>